<comment type="caution">
    <text evidence="1">The sequence shown here is derived from an EMBL/GenBank/DDBJ whole genome shotgun (WGS) entry which is preliminary data.</text>
</comment>
<sequence length="77" mass="8289">MSSVYRCSRVAFSKGDKCSCRSMVPSYSTMAGVRQFMGCSSAITPSVKGMPARSSARAPITRYLNILQSLSEILQSG</sequence>
<dbReference type="EMBL" id="JACGWK010000007">
    <property type="protein sequence ID" value="KAL0344399.1"/>
    <property type="molecule type" value="Genomic_DNA"/>
</dbReference>
<reference evidence="1" key="2">
    <citation type="journal article" date="2024" name="Plant">
        <title>Genomic evolution and insights into agronomic trait innovations of Sesamum species.</title>
        <authorList>
            <person name="Miao H."/>
            <person name="Wang L."/>
            <person name="Qu L."/>
            <person name="Liu H."/>
            <person name="Sun Y."/>
            <person name="Le M."/>
            <person name="Wang Q."/>
            <person name="Wei S."/>
            <person name="Zheng Y."/>
            <person name="Lin W."/>
            <person name="Duan Y."/>
            <person name="Cao H."/>
            <person name="Xiong S."/>
            <person name="Wang X."/>
            <person name="Wei L."/>
            <person name="Li C."/>
            <person name="Ma Q."/>
            <person name="Ju M."/>
            <person name="Zhao R."/>
            <person name="Li G."/>
            <person name="Mu C."/>
            <person name="Tian Q."/>
            <person name="Mei H."/>
            <person name="Zhang T."/>
            <person name="Gao T."/>
            <person name="Zhang H."/>
        </authorList>
    </citation>
    <scope>NUCLEOTIDE SEQUENCE</scope>
    <source>
        <strain evidence="1">G01</strain>
    </source>
</reference>
<gene>
    <name evidence="1" type="ORF">Sangu_1327300</name>
</gene>
<protein>
    <submittedName>
        <fullName evidence="1">Uncharacterized protein</fullName>
    </submittedName>
</protein>
<evidence type="ECO:0000313" key="1">
    <source>
        <dbReference type="EMBL" id="KAL0344399.1"/>
    </source>
</evidence>
<dbReference type="AlphaFoldDB" id="A0AAW2NLP1"/>
<reference evidence="1" key="1">
    <citation type="submission" date="2020-06" db="EMBL/GenBank/DDBJ databases">
        <authorList>
            <person name="Li T."/>
            <person name="Hu X."/>
            <person name="Zhang T."/>
            <person name="Song X."/>
            <person name="Zhang H."/>
            <person name="Dai N."/>
            <person name="Sheng W."/>
            <person name="Hou X."/>
            <person name="Wei L."/>
        </authorList>
    </citation>
    <scope>NUCLEOTIDE SEQUENCE</scope>
    <source>
        <strain evidence="1">G01</strain>
        <tissue evidence="1">Leaf</tissue>
    </source>
</reference>
<proteinExistence type="predicted"/>
<organism evidence="1">
    <name type="scientific">Sesamum angustifolium</name>
    <dbReference type="NCBI Taxonomy" id="2727405"/>
    <lineage>
        <taxon>Eukaryota</taxon>
        <taxon>Viridiplantae</taxon>
        <taxon>Streptophyta</taxon>
        <taxon>Embryophyta</taxon>
        <taxon>Tracheophyta</taxon>
        <taxon>Spermatophyta</taxon>
        <taxon>Magnoliopsida</taxon>
        <taxon>eudicotyledons</taxon>
        <taxon>Gunneridae</taxon>
        <taxon>Pentapetalae</taxon>
        <taxon>asterids</taxon>
        <taxon>lamiids</taxon>
        <taxon>Lamiales</taxon>
        <taxon>Pedaliaceae</taxon>
        <taxon>Sesamum</taxon>
    </lineage>
</organism>
<name>A0AAW2NLP1_9LAMI</name>
<accession>A0AAW2NLP1</accession>